<keyword evidence="8" id="KW-0963">Cytoplasm</keyword>
<dbReference type="InterPro" id="IPR023546">
    <property type="entry name" value="MGMT"/>
</dbReference>
<dbReference type="EMBL" id="SSSN01000003">
    <property type="protein sequence ID" value="THG35606.1"/>
    <property type="molecule type" value="Genomic_DNA"/>
</dbReference>
<dbReference type="Gene3D" id="3.30.160.70">
    <property type="entry name" value="Methylated DNA-protein cysteine methyltransferase domain"/>
    <property type="match status" value="1"/>
</dbReference>
<comment type="catalytic activity">
    <reaction evidence="7 8">
        <text>a 6-O-methyl-2'-deoxyguanosine in DNA + L-cysteinyl-[protein] = S-methyl-L-cysteinyl-[protein] + a 2'-deoxyguanosine in DNA</text>
        <dbReference type="Rhea" id="RHEA:24000"/>
        <dbReference type="Rhea" id="RHEA-COMP:10131"/>
        <dbReference type="Rhea" id="RHEA-COMP:10132"/>
        <dbReference type="Rhea" id="RHEA-COMP:11367"/>
        <dbReference type="Rhea" id="RHEA-COMP:11368"/>
        <dbReference type="ChEBI" id="CHEBI:29950"/>
        <dbReference type="ChEBI" id="CHEBI:82612"/>
        <dbReference type="ChEBI" id="CHEBI:85445"/>
        <dbReference type="ChEBI" id="CHEBI:85448"/>
        <dbReference type="EC" id="2.1.1.63"/>
    </reaction>
</comment>
<evidence type="ECO:0000256" key="5">
    <source>
        <dbReference type="ARBA" id="ARBA00022763"/>
    </source>
</evidence>
<reference evidence="11 12" key="1">
    <citation type="submission" date="2019-04" db="EMBL/GenBank/DDBJ databases">
        <authorList>
            <person name="Jiang L."/>
        </authorList>
    </citation>
    <scope>NUCLEOTIDE SEQUENCE [LARGE SCALE GENOMIC DNA]</scope>
    <source>
        <strain evidence="11 12">YIM 131861</strain>
    </source>
</reference>
<keyword evidence="5 8" id="KW-0227">DNA damage</keyword>
<evidence type="ECO:0000256" key="6">
    <source>
        <dbReference type="ARBA" id="ARBA00023204"/>
    </source>
</evidence>
<organism evidence="11 12">
    <name type="scientific">Orlajensenia flava</name>
    <dbReference type="NCBI Taxonomy" id="2565934"/>
    <lineage>
        <taxon>Bacteria</taxon>
        <taxon>Bacillati</taxon>
        <taxon>Actinomycetota</taxon>
        <taxon>Actinomycetes</taxon>
        <taxon>Micrococcales</taxon>
        <taxon>Microbacteriaceae</taxon>
        <taxon>Orlajensenia</taxon>
    </lineage>
</organism>
<dbReference type="InterPro" id="IPR036388">
    <property type="entry name" value="WH-like_DNA-bd_sf"/>
</dbReference>
<protein>
    <recommendedName>
        <fullName evidence="8">Methylated-DNA--protein-cysteine methyltransferase</fullName>
        <ecNumber evidence="8">2.1.1.63</ecNumber>
    </recommendedName>
    <alternativeName>
        <fullName evidence="8">6-O-methylguanine-DNA methyltransferase</fullName>
        <shortName evidence="8">MGMT</shortName>
    </alternativeName>
    <alternativeName>
        <fullName evidence="8">O-6-methylguanine-DNA-alkyltransferase</fullName>
    </alternativeName>
</protein>
<dbReference type="InterPro" id="IPR014048">
    <property type="entry name" value="MethylDNA_cys_MeTrfase_DNA-bd"/>
</dbReference>
<feature type="domain" description="Methylguanine DNA methyltransferase ribonuclease-like" evidence="10">
    <location>
        <begin position="9"/>
        <end position="77"/>
    </location>
</feature>
<dbReference type="PANTHER" id="PTHR10815:SF5">
    <property type="entry name" value="METHYLATED-DNA--PROTEIN-CYSTEINE METHYLTRANSFERASE"/>
    <property type="match status" value="1"/>
</dbReference>
<dbReference type="GO" id="GO:0003908">
    <property type="term" value="F:methylated-DNA-[protein]-cysteine S-methyltransferase activity"/>
    <property type="evidence" value="ECO:0007669"/>
    <property type="project" value="UniProtKB-UniRule"/>
</dbReference>
<dbReference type="RefSeq" id="WP_136423197.1">
    <property type="nucleotide sequence ID" value="NZ_SSSN01000003.1"/>
</dbReference>
<feature type="active site" description="Nucleophile; methyl group acceptor" evidence="8">
    <location>
        <position position="132"/>
    </location>
</feature>
<evidence type="ECO:0000256" key="7">
    <source>
        <dbReference type="ARBA" id="ARBA00049348"/>
    </source>
</evidence>
<dbReference type="HAMAP" id="MF_00772">
    <property type="entry name" value="OGT"/>
    <property type="match status" value="1"/>
</dbReference>
<dbReference type="SUPFAM" id="SSF53155">
    <property type="entry name" value="Methylated DNA-protein cysteine methyltransferase domain"/>
    <property type="match status" value="1"/>
</dbReference>
<name>A0A4S4G0H9_9MICO</name>
<dbReference type="NCBIfam" id="TIGR00589">
    <property type="entry name" value="ogt"/>
    <property type="match status" value="1"/>
</dbReference>
<dbReference type="SUPFAM" id="SSF46767">
    <property type="entry name" value="Methylated DNA-protein cysteine methyltransferase, C-terminal domain"/>
    <property type="match status" value="1"/>
</dbReference>
<keyword evidence="4 8" id="KW-0808">Transferase</keyword>
<dbReference type="Gene3D" id="1.10.10.10">
    <property type="entry name" value="Winged helix-like DNA-binding domain superfamily/Winged helix DNA-binding domain"/>
    <property type="match status" value="1"/>
</dbReference>
<feature type="domain" description="Methylated-DNA-[protein]-cysteine S-methyltransferase DNA binding" evidence="9">
    <location>
        <begin position="81"/>
        <end position="162"/>
    </location>
</feature>
<dbReference type="Pfam" id="PF01035">
    <property type="entry name" value="DNA_binding_1"/>
    <property type="match status" value="1"/>
</dbReference>
<dbReference type="GO" id="GO:0006307">
    <property type="term" value="P:DNA alkylation repair"/>
    <property type="evidence" value="ECO:0007669"/>
    <property type="project" value="UniProtKB-UniRule"/>
</dbReference>
<keyword evidence="3 8" id="KW-0489">Methyltransferase</keyword>
<evidence type="ECO:0000256" key="3">
    <source>
        <dbReference type="ARBA" id="ARBA00022603"/>
    </source>
</evidence>
<dbReference type="CDD" id="cd06445">
    <property type="entry name" value="ATase"/>
    <property type="match status" value="1"/>
</dbReference>
<dbReference type="FunFam" id="1.10.10.10:FF:000214">
    <property type="entry name" value="Methylated-DNA--protein-cysteine methyltransferase"/>
    <property type="match status" value="1"/>
</dbReference>
<evidence type="ECO:0000259" key="10">
    <source>
        <dbReference type="Pfam" id="PF02870"/>
    </source>
</evidence>
<dbReference type="AlphaFoldDB" id="A0A4S4G0H9"/>
<dbReference type="GO" id="GO:0032259">
    <property type="term" value="P:methylation"/>
    <property type="evidence" value="ECO:0007669"/>
    <property type="project" value="UniProtKB-KW"/>
</dbReference>
<keyword evidence="12" id="KW-1185">Reference proteome</keyword>
<dbReference type="InterPro" id="IPR036631">
    <property type="entry name" value="MGMT_N_sf"/>
</dbReference>
<evidence type="ECO:0000256" key="8">
    <source>
        <dbReference type="HAMAP-Rule" id="MF_00772"/>
    </source>
</evidence>
<dbReference type="Proteomes" id="UP000307380">
    <property type="component" value="Unassembled WGS sequence"/>
</dbReference>
<dbReference type="InterPro" id="IPR036217">
    <property type="entry name" value="MethylDNA_cys_MeTrfase_DNAb"/>
</dbReference>
<evidence type="ECO:0000256" key="2">
    <source>
        <dbReference type="ARBA" id="ARBA00008711"/>
    </source>
</evidence>
<proteinExistence type="inferred from homology"/>
<comment type="similarity">
    <text evidence="2 8">Belongs to the MGMT family.</text>
</comment>
<comment type="catalytic activity">
    <reaction evidence="1 8">
        <text>a 4-O-methyl-thymidine in DNA + L-cysteinyl-[protein] = a thymidine in DNA + S-methyl-L-cysteinyl-[protein]</text>
        <dbReference type="Rhea" id="RHEA:53428"/>
        <dbReference type="Rhea" id="RHEA-COMP:10131"/>
        <dbReference type="Rhea" id="RHEA-COMP:10132"/>
        <dbReference type="Rhea" id="RHEA-COMP:13555"/>
        <dbReference type="Rhea" id="RHEA-COMP:13556"/>
        <dbReference type="ChEBI" id="CHEBI:29950"/>
        <dbReference type="ChEBI" id="CHEBI:82612"/>
        <dbReference type="ChEBI" id="CHEBI:137386"/>
        <dbReference type="ChEBI" id="CHEBI:137387"/>
        <dbReference type="EC" id="2.1.1.63"/>
    </reaction>
</comment>
<dbReference type="GO" id="GO:0005737">
    <property type="term" value="C:cytoplasm"/>
    <property type="evidence" value="ECO:0007669"/>
    <property type="project" value="UniProtKB-SubCell"/>
</dbReference>
<comment type="caution">
    <text evidence="11">The sequence shown here is derived from an EMBL/GenBank/DDBJ whole genome shotgun (WGS) entry which is preliminary data.</text>
</comment>
<gene>
    <name evidence="11" type="ORF">E6C70_06095</name>
</gene>
<dbReference type="PANTHER" id="PTHR10815">
    <property type="entry name" value="METHYLATED-DNA--PROTEIN-CYSTEINE METHYLTRANSFERASE"/>
    <property type="match status" value="1"/>
</dbReference>
<evidence type="ECO:0000259" key="9">
    <source>
        <dbReference type="Pfam" id="PF01035"/>
    </source>
</evidence>
<comment type="miscellaneous">
    <text evidence="8">This enzyme catalyzes only one turnover and therefore is not strictly catalytic. According to one definition, an enzyme is a biocatalyst that acts repeatedly and over many reaction cycles.</text>
</comment>
<sequence length="180" mass="19249">MTTTTGILYLERIDSPIGRIEITSDGTSVTSVSMEHDGTLPHDGVDTMTTPVLAEAVRQLREYFAGERTEFDVPVDPQGTAFQKAVWAQIAAIEWGDVRSYGEIGHAIDRPHAGRAIGQAVGANPVPLLIGCHRVLSSTGHITGYSGGNGIPTKVWLLDHEEIAHRGAAPALFDLQPVDA</sequence>
<keyword evidence="6 8" id="KW-0234">DNA repair</keyword>
<evidence type="ECO:0000256" key="1">
    <source>
        <dbReference type="ARBA" id="ARBA00001286"/>
    </source>
</evidence>
<evidence type="ECO:0000313" key="11">
    <source>
        <dbReference type="EMBL" id="THG35606.1"/>
    </source>
</evidence>
<dbReference type="InterPro" id="IPR008332">
    <property type="entry name" value="MethylG_MeTrfase_N"/>
</dbReference>
<evidence type="ECO:0000313" key="12">
    <source>
        <dbReference type="Proteomes" id="UP000307380"/>
    </source>
</evidence>
<dbReference type="Pfam" id="PF02870">
    <property type="entry name" value="Methyltransf_1N"/>
    <property type="match status" value="1"/>
</dbReference>
<comment type="function">
    <text evidence="8">Involved in the cellular defense against the biological effects of O6-methylguanine (O6-MeG) and O4-methylthymine (O4-MeT) in DNA. Repairs the methylated nucleobase in DNA by stoichiometrically transferring the methyl group to a cysteine residue in the enzyme. This is a suicide reaction: the enzyme is irreversibly inactivated.</text>
</comment>
<evidence type="ECO:0000256" key="4">
    <source>
        <dbReference type="ARBA" id="ARBA00022679"/>
    </source>
</evidence>
<comment type="subcellular location">
    <subcellularLocation>
        <location evidence="8">Cytoplasm</location>
    </subcellularLocation>
</comment>
<dbReference type="OrthoDB" id="9802228at2"/>
<accession>A0A4S4G0H9</accession>
<dbReference type="EC" id="2.1.1.63" evidence="8"/>